<keyword evidence="3" id="KW-1185">Reference proteome</keyword>
<evidence type="ECO:0000256" key="1">
    <source>
        <dbReference type="SAM" id="MobiDB-lite"/>
    </source>
</evidence>
<feature type="region of interest" description="Disordered" evidence="1">
    <location>
        <begin position="69"/>
        <end position="108"/>
    </location>
</feature>
<dbReference type="OrthoDB" id="5395975at2759"/>
<proteinExistence type="predicted"/>
<feature type="region of interest" description="Disordered" evidence="1">
    <location>
        <begin position="266"/>
        <end position="307"/>
    </location>
</feature>
<name>A0A9Q9AKY7_9PEZI</name>
<feature type="compositionally biased region" description="Polar residues" evidence="1">
    <location>
        <begin position="273"/>
        <end position="294"/>
    </location>
</feature>
<sequence>MDRRTILLVHAGASSLKSVDQQAIAQAEAYLSLHGHGPTRIASATRSEPSNLLQDGICVDSDIVARVANSGVPGHSNSRKQQNHDHMSACDPEGYENPTGTSRSQTSPECIDNTQLAYTALEYIDNTQLAYTALESQLVTSSTAATAASPTERPRPVPTEWITNPRAQLVRSPRDPKSGRGSPSATQRHGKAFEILCKRKSPGSDAPVATPTGKSELQRKYARHTAANENERHARIPGIQKPLFESPSSSAPAVNTPLRHVDPAICSEATPASDETTSELPRSYSWSDSSTNGRSNEHSNNEPMTTALLPDRHIDIVRDAGPLETLAAVCQTSGYRSYTPAQVTGRDVINEPDVGTALECARVAVSHISAMIYNHPRFDLPSKPREAPTTATDEAELSTLGAEIHARRPTVSVKEFDTHVTNELRTLYATFASAYKPYTISRPISTLERGHWSIHCASWSASKKIAFWRHLDDWIGNGSAGWGVWCTRGIDQQLLPEIDPPSEVSSLCEQETNFSVVRVYCWGEIVGHIYVLLYTASEGGVRKLGLRWIDAENKIVVQMNSHK</sequence>
<reference evidence="2" key="1">
    <citation type="submission" date="2022-06" db="EMBL/GenBank/DDBJ databases">
        <title>Complete genome sequences of two strains of the flax pathogen Septoria linicola.</title>
        <authorList>
            <person name="Lapalu N."/>
            <person name="Simon A."/>
            <person name="Demenou B."/>
            <person name="Paumier D."/>
            <person name="Guillot M.-P."/>
            <person name="Gout L."/>
            <person name="Valade R."/>
        </authorList>
    </citation>
    <scope>NUCLEOTIDE SEQUENCE</scope>
    <source>
        <strain evidence="2">SE15195</strain>
    </source>
</reference>
<dbReference type="EMBL" id="CP099418">
    <property type="protein sequence ID" value="USW47871.1"/>
    <property type="molecule type" value="Genomic_DNA"/>
</dbReference>
<organism evidence="2 3">
    <name type="scientific">Septoria linicola</name>
    <dbReference type="NCBI Taxonomy" id="215465"/>
    <lineage>
        <taxon>Eukaryota</taxon>
        <taxon>Fungi</taxon>
        <taxon>Dikarya</taxon>
        <taxon>Ascomycota</taxon>
        <taxon>Pezizomycotina</taxon>
        <taxon>Dothideomycetes</taxon>
        <taxon>Dothideomycetidae</taxon>
        <taxon>Mycosphaerellales</taxon>
        <taxon>Mycosphaerellaceae</taxon>
        <taxon>Septoria</taxon>
    </lineage>
</organism>
<evidence type="ECO:0000313" key="3">
    <source>
        <dbReference type="Proteomes" id="UP001056384"/>
    </source>
</evidence>
<feature type="region of interest" description="Disordered" evidence="1">
    <location>
        <begin position="142"/>
        <end position="219"/>
    </location>
</feature>
<evidence type="ECO:0000313" key="2">
    <source>
        <dbReference type="EMBL" id="USW47871.1"/>
    </source>
</evidence>
<dbReference type="Proteomes" id="UP001056384">
    <property type="component" value="Chromosome 1"/>
</dbReference>
<accession>A0A9Q9AKY7</accession>
<feature type="compositionally biased region" description="Polar residues" evidence="1">
    <location>
        <begin position="98"/>
        <end position="108"/>
    </location>
</feature>
<gene>
    <name evidence="2" type="ORF">Slin15195_G011900</name>
</gene>
<dbReference type="AlphaFoldDB" id="A0A9Q9AKY7"/>
<protein>
    <submittedName>
        <fullName evidence="2">Uncharacterized protein</fullName>
    </submittedName>
</protein>